<dbReference type="InterPro" id="IPR036388">
    <property type="entry name" value="WH-like_DNA-bd_sf"/>
</dbReference>
<evidence type="ECO:0000256" key="1">
    <source>
        <dbReference type="SAM" id="MobiDB-lite"/>
    </source>
</evidence>
<feature type="compositionally biased region" description="Basic and acidic residues" evidence="1">
    <location>
        <begin position="196"/>
        <end position="219"/>
    </location>
</feature>
<dbReference type="EMBL" id="CAKOFQ010006794">
    <property type="protein sequence ID" value="CAH1972046.1"/>
    <property type="molecule type" value="Genomic_DNA"/>
</dbReference>
<organism evidence="3 4">
    <name type="scientific">Acanthoscelides obtectus</name>
    <name type="common">Bean weevil</name>
    <name type="synonym">Bruchus obtectus</name>
    <dbReference type="NCBI Taxonomy" id="200917"/>
    <lineage>
        <taxon>Eukaryota</taxon>
        <taxon>Metazoa</taxon>
        <taxon>Ecdysozoa</taxon>
        <taxon>Arthropoda</taxon>
        <taxon>Hexapoda</taxon>
        <taxon>Insecta</taxon>
        <taxon>Pterygota</taxon>
        <taxon>Neoptera</taxon>
        <taxon>Endopterygota</taxon>
        <taxon>Coleoptera</taxon>
        <taxon>Polyphaga</taxon>
        <taxon>Cucujiformia</taxon>
        <taxon>Chrysomeloidea</taxon>
        <taxon>Chrysomelidae</taxon>
        <taxon>Bruchinae</taxon>
        <taxon>Bruchini</taxon>
        <taxon>Acanthoscelides</taxon>
    </lineage>
</organism>
<dbReference type="GO" id="GO:0003677">
    <property type="term" value="F:DNA binding"/>
    <property type="evidence" value="ECO:0007669"/>
    <property type="project" value="InterPro"/>
</dbReference>
<dbReference type="InterPro" id="IPR036390">
    <property type="entry name" value="WH_DNA-bd_sf"/>
</dbReference>
<dbReference type="SUPFAM" id="SSF46785">
    <property type="entry name" value="Winged helix' DNA-binding domain"/>
    <property type="match status" value="1"/>
</dbReference>
<reference evidence="3" key="1">
    <citation type="submission" date="2022-03" db="EMBL/GenBank/DDBJ databases">
        <authorList>
            <person name="Sayadi A."/>
        </authorList>
    </citation>
    <scope>NUCLEOTIDE SEQUENCE</scope>
</reference>
<evidence type="ECO:0000313" key="4">
    <source>
        <dbReference type="Proteomes" id="UP001152888"/>
    </source>
</evidence>
<feature type="domain" description="H15" evidence="2">
    <location>
        <begin position="1"/>
        <end position="82"/>
    </location>
</feature>
<feature type="compositionally biased region" description="Basic residues" evidence="1">
    <location>
        <begin position="109"/>
        <end position="133"/>
    </location>
</feature>
<gene>
    <name evidence="3" type="ORF">ACAOBT_LOCUS9783</name>
</gene>
<evidence type="ECO:0000313" key="3">
    <source>
        <dbReference type="EMBL" id="CAH1972046.1"/>
    </source>
</evidence>
<feature type="region of interest" description="Disordered" evidence="1">
    <location>
        <begin position="101"/>
        <end position="221"/>
    </location>
</feature>
<evidence type="ECO:0000259" key="2">
    <source>
        <dbReference type="PROSITE" id="PS51504"/>
    </source>
</evidence>
<comment type="caution">
    <text evidence="3">The sequence shown here is derived from an EMBL/GenBank/DDBJ whole genome shotgun (WGS) entry which is preliminary data.</text>
</comment>
<dbReference type="PROSITE" id="PS51504">
    <property type="entry name" value="H15"/>
    <property type="match status" value="1"/>
</dbReference>
<dbReference type="OrthoDB" id="6754815at2759"/>
<feature type="compositionally biased region" description="Basic residues" evidence="1">
    <location>
        <begin position="162"/>
        <end position="174"/>
    </location>
</feature>
<dbReference type="GO" id="GO:0000786">
    <property type="term" value="C:nucleosome"/>
    <property type="evidence" value="ECO:0007669"/>
    <property type="project" value="InterPro"/>
</dbReference>
<feature type="compositionally biased region" description="Basic and acidic residues" evidence="1">
    <location>
        <begin position="175"/>
        <end position="185"/>
    </location>
</feature>
<accession>A0A9P0KG53</accession>
<dbReference type="Pfam" id="PF00538">
    <property type="entry name" value="Linker_histone"/>
    <property type="match status" value="1"/>
</dbReference>
<dbReference type="AlphaFoldDB" id="A0A9P0KG53"/>
<dbReference type="Gene3D" id="1.10.10.10">
    <property type="entry name" value="Winged helix-like DNA-binding domain superfamily/Winged helix DNA-binding domain"/>
    <property type="match status" value="1"/>
</dbReference>
<protein>
    <recommendedName>
        <fullName evidence="2">H15 domain-containing protein</fullName>
    </recommendedName>
</protein>
<dbReference type="InterPro" id="IPR005818">
    <property type="entry name" value="Histone_H1/H5_H15"/>
</dbReference>
<sequence length="254" mass="29308">MHKPKQKMTSDSKPQVLAQVLDTIASMRDVNGSPPQKIMQRLMVAHKVPAKKAELVFKKALRSGVKFGLIKQVPGGKYKLGMDKKDYQVFKKFQKLEANMQDDLPLRQVPRRRRRSKRGRKSRKGRRRRRRRHYEGDFKDVDDEGNASSAKSSTDDEDTKEKNKKHSSDKKRRLSKADGLKREDSGTSARQKSSKSIKDEPIPKYDDSGDEKDRIHESDLSCGSDHCLYRNQAMDHAHHHDLCQHHAYDPNSYS</sequence>
<proteinExistence type="predicted"/>
<dbReference type="GO" id="GO:0006334">
    <property type="term" value="P:nucleosome assembly"/>
    <property type="evidence" value="ECO:0007669"/>
    <property type="project" value="InterPro"/>
</dbReference>
<name>A0A9P0KG53_ACAOB</name>
<dbReference type="Proteomes" id="UP001152888">
    <property type="component" value="Unassembled WGS sequence"/>
</dbReference>
<keyword evidence="4" id="KW-1185">Reference proteome</keyword>